<dbReference type="InterPro" id="IPR036420">
    <property type="entry name" value="BRCT_dom_sf"/>
</dbReference>
<dbReference type="SUPFAM" id="SSF56091">
    <property type="entry name" value="DNA ligase/mRNA capping enzyme, catalytic domain"/>
    <property type="match status" value="1"/>
</dbReference>
<dbReference type="Gene3D" id="3.30.470.30">
    <property type="entry name" value="DNA ligase/mRNA capping enzyme"/>
    <property type="match status" value="1"/>
</dbReference>
<dbReference type="NCBIfam" id="NF005932">
    <property type="entry name" value="PRK07956.1"/>
    <property type="match status" value="1"/>
</dbReference>
<evidence type="ECO:0000256" key="2">
    <source>
        <dbReference type="ARBA" id="ARBA00004067"/>
    </source>
</evidence>
<dbReference type="SUPFAM" id="SSF47781">
    <property type="entry name" value="RuvA domain 2-like"/>
    <property type="match status" value="1"/>
</dbReference>
<dbReference type="Gene3D" id="3.40.50.10190">
    <property type="entry name" value="BRCT domain"/>
    <property type="match status" value="1"/>
</dbReference>
<evidence type="ECO:0000256" key="1">
    <source>
        <dbReference type="ARBA" id="ARBA00001946"/>
    </source>
</evidence>
<evidence type="ECO:0000256" key="10">
    <source>
        <dbReference type="ARBA" id="ARBA00023027"/>
    </source>
</evidence>
<proteinExistence type="inferred from homology"/>
<dbReference type="PIRSF" id="PIRSF001604">
    <property type="entry name" value="LigA"/>
    <property type="match status" value="1"/>
</dbReference>
<organism evidence="14">
    <name type="scientific">bioreactor metagenome</name>
    <dbReference type="NCBI Taxonomy" id="1076179"/>
    <lineage>
        <taxon>unclassified sequences</taxon>
        <taxon>metagenomes</taxon>
        <taxon>ecological metagenomes</taxon>
    </lineage>
</organism>
<dbReference type="InterPro" id="IPR012340">
    <property type="entry name" value="NA-bd_OB-fold"/>
</dbReference>
<comment type="caution">
    <text evidence="14">The sequence shown here is derived from an EMBL/GenBank/DDBJ whole genome shotgun (WGS) entry which is preliminary data.</text>
</comment>
<comment type="function">
    <text evidence="2">DNA ligase that catalyzes the formation of phosphodiester linkages between 5'-phosphoryl and 3'-hydroxyl groups in double-stranded DNA using NAD as a coenzyme and as the energy source for the reaction. It is essential for DNA replication and repair of damaged DNA.</text>
</comment>
<dbReference type="GO" id="GO:0006260">
    <property type="term" value="P:DNA replication"/>
    <property type="evidence" value="ECO:0007669"/>
    <property type="project" value="UniProtKB-KW"/>
</dbReference>
<dbReference type="GO" id="GO:0046872">
    <property type="term" value="F:metal ion binding"/>
    <property type="evidence" value="ECO:0007669"/>
    <property type="project" value="UniProtKB-KW"/>
</dbReference>
<dbReference type="SUPFAM" id="SSF50249">
    <property type="entry name" value="Nucleic acid-binding proteins"/>
    <property type="match status" value="1"/>
</dbReference>
<dbReference type="HAMAP" id="MF_01588">
    <property type="entry name" value="DNA_ligase_A"/>
    <property type="match status" value="1"/>
</dbReference>
<dbReference type="CDD" id="cd17748">
    <property type="entry name" value="BRCT_DNA_ligase_like"/>
    <property type="match status" value="1"/>
</dbReference>
<dbReference type="Gene3D" id="2.40.50.140">
    <property type="entry name" value="Nucleic acid-binding proteins"/>
    <property type="match status" value="1"/>
</dbReference>
<dbReference type="GO" id="GO:0003911">
    <property type="term" value="F:DNA ligase (NAD+) activity"/>
    <property type="evidence" value="ECO:0007669"/>
    <property type="project" value="UniProtKB-EC"/>
</dbReference>
<dbReference type="SMART" id="SM00278">
    <property type="entry name" value="HhH1"/>
    <property type="match status" value="4"/>
</dbReference>
<evidence type="ECO:0000259" key="13">
    <source>
        <dbReference type="PROSITE" id="PS50172"/>
    </source>
</evidence>
<gene>
    <name evidence="14" type="primary">ligA_13</name>
    <name evidence="14" type="ORF">SDC9_44378</name>
</gene>
<dbReference type="SMART" id="SM00292">
    <property type="entry name" value="BRCT"/>
    <property type="match status" value="1"/>
</dbReference>
<dbReference type="InterPro" id="IPR013840">
    <property type="entry name" value="DNAligase_N"/>
</dbReference>
<name>A0A644W3M6_9ZZZZ</name>
<dbReference type="PANTHER" id="PTHR23389:SF9">
    <property type="entry name" value="DNA LIGASE"/>
    <property type="match status" value="1"/>
</dbReference>
<dbReference type="EC" id="6.5.1.2" evidence="3"/>
<dbReference type="Pfam" id="PF14520">
    <property type="entry name" value="HHH_5"/>
    <property type="match status" value="1"/>
</dbReference>
<dbReference type="Pfam" id="PF12826">
    <property type="entry name" value="HHH_2"/>
    <property type="match status" value="1"/>
</dbReference>
<dbReference type="InterPro" id="IPR013839">
    <property type="entry name" value="DNAligase_adenylation"/>
</dbReference>
<dbReference type="EMBL" id="VSSQ01000594">
    <property type="protein sequence ID" value="MPL98178.1"/>
    <property type="molecule type" value="Genomic_DNA"/>
</dbReference>
<evidence type="ECO:0000256" key="8">
    <source>
        <dbReference type="ARBA" id="ARBA00022833"/>
    </source>
</evidence>
<keyword evidence="8" id="KW-0862">Zinc</keyword>
<evidence type="ECO:0000256" key="9">
    <source>
        <dbReference type="ARBA" id="ARBA00022842"/>
    </source>
</evidence>
<protein>
    <recommendedName>
        <fullName evidence="3">DNA ligase (NAD(+))</fullName>
        <ecNumber evidence="3">6.5.1.2</ecNumber>
    </recommendedName>
</protein>
<dbReference type="PANTHER" id="PTHR23389">
    <property type="entry name" value="CHROMOSOME TRANSMISSION FIDELITY FACTOR 18"/>
    <property type="match status" value="1"/>
</dbReference>
<dbReference type="GO" id="GO:0005829">
    <property type="term" value="C:cytosol"/>
    <property type="evidence" value="ECO:0007669"/>
    <property type="project" value="TreeGrafter"/>
</dbReference>
<evidence type="ECO:0000256" key="11">
    <source>
        <dbReference type="ARBA" id="ARBA00023204"/>
    </source>
</evidence>
<feature type="domain" description="BRCT" evidence="13">
    <location>
        <begin position="605"/>
        <end position="683"/>
    </location>
</feature>
<dbReference type="InterPro" id="IPR010994">
    <property type="entry name" value="RuvA_2-like"/>
</dbReference>
<keyword evidence="5" id="KW-0235">DNA replication</keyword>
<dbReference type="InterPro" id="IPR041663">
    <property type="entry name" value="DisA/LigA_HHH"/>
</dbReference>
<keyword evidence="6" id="KW-0479">Metal-binding</keyword>
<dbReference type="CDD" id="cd00114">
    <property type="entry name" value="LIGANc"/>
    <property type="match status" value="1"/>
</dbReference>
<dbReference type="InterPro" id="IPR004150">
    <property type="entry name" value="NAD_DNA_ligase_OB"/>
</dbReference>
<dbReference type="SUPFAM" id="SSF52113">
    <property type="entry name" value="BRCT domain"/>
    <property type="match status" value="1"/>
</dbReference>
<dbReference type="FunFam" id="1.10.150.20:FF:000006">
    <property type="entry name" value="DNA ligase"/>
    <property type="match status" value="1"/>
</dbReference>
<dbReference type="SMART" id="SM00532">
    <property type="entry name" value="LIGANc"/>
    <property type="match status" value="1"/>
</dbReference>
<dbReference type="FunFam" id="3.40.50.10190:FF:000054">
    <property type="entry name" value="DNA ligase"/>
    <property type="match status" value="1"/>
</dbReference>
<dbReference type="Pfam" id="PF00533">
    <property type="entry name" value="BRCT"/>
    <property type="match status" value="1"/>
</dbReference>
<dbReference type="InterPro" id="IPR001357">
    <property type="entry name" value="BRCT_dom"/>
</dbReference>
<keyword evidence="4 14" id="KW-0436">Ligase</keyword>
<sequence length="683" mass="77581">MNKTVRCELITVHWKRGVFYLDKKQRIEELVEELNRYAYEYYSLDNPSVTDKEYDEKYYKLKSLEEETGYVLSYSPTLRVGDRVLEGFTKYTHKARLWSLDKAQSVGELQDWHNRNLKFIKEMNSRGENLPTPRYVLTKKFDGLTINLTYDENGILSSAATRGNGEVGEEVSAQVKTIKSIPLKINCKDVFEVHGEAIMTTEAFENYNKDAVIPLKNLRNGAAGALRNLNLKETAKRNLSAFFYDVGYKEGEDFKTYEEMLDFIKEKGLPIDNYVKFCTTLEEIEREINYIRDIRFELNYDIDGVVIAIDDIRTRELMGYTVKFPKWAIAYKFEAQEATTKLLDVEWNVGRSGRVGPTAILEPIELAGVTVKRATLNNIDDIRRKGVKIGSEVFVRRSNDVIPEIMGVVTESLEETQEINVPNVCPACGAHLVQNGVHYFCENTLSCKPQMVKTIVHFASRDAMNIEGFSEKTAEQLFEKLDIKSIADLYKLKKDELLQLEKFGPKKAQNLLDAVERSKDCELYRFIYSLGIPNVGVKTAKDLVNKFKSLDGLKRATFDELVSVQDVGGIVAKCVLEFFKEEKTLNTISELLELGVNPRFEEKEIIASPFEGKTVVVTGTLKNYSRTDIKSKLELLGAKVSGSVSKKTDFVIAGDEAGSKLDKAIELGVNVLNEEEFEAIIKE</sequence>
<comment type="cofactor">
    <cofactor evidence="1">
        <name>Mg(2+)</name>
        <dbReference type="ChEBI" id="CHEBI:18420"/>
    </cofactor>
</comment>
<keyword evidence="11" id="KW-0234">DNA repair</keyword>
<comment type="catalytic activity">
    <reaction evidence="12">
        <text>NAD(+) + (deoxyribonucleotide)n-3'-hydroxyl + 5'-phospho-(deoxyribonucleotide)m = (deoxyribonucleotide)n+m + AMP + beta-nicotinamide D-nucleotide.</text>
        <dbReference type="EC" id="6.5.1.2"/>
    </reaction>
</comment>
<dbReference type="Pfam" id="PF03120">
    <property type="entry name" value="OB_DNA_ligase"/>
    <property type="match status" value="1"/>
</dbReference>
<dbReference type="Gene3D" id="1.10.287.610">
    <property type="entry name" value="Helix hairpin bin"/>
    <property type="match status" value="1"/>
</dbReference>
<reference evidence="14" key="1">
    <citation type="submission" date="2019-08" db="EMBL/GenBank/DDBJ databases">
        <authorList>
            <person name="Kucharzyk K."/>
            <person name="Murdoch R.W."/>
            <person name="Higgins S."/>
            <person name="Loffler F."/>
        </authorList>
    </citation>
    <scope>NUCLEOTIDE SEQUENCE</scope>
</reference>
<dbReference type="InterPro" id="IPR001679">
    <property type="entry name" value="DNA_ligase"/>
</dbReference>
<dbReference type="Pfam" id="PF01653">
    <property type="entry name" value="DNA_ligase_aden"/>
    <property type="match status" value="1"/>
</dbReference>
<evidence type="ECO:0000313" key="14">
    <source>
        <dbReference type="EMBL" id="MPL98178.1"/>
    </source>
</evidence>
<dbReference type="FunFam" id="2.40.50.140:FF:000012">
    <property type="entry name" value="DNA ligase"/>
    <property type="match status" value="1"/>
</dbReference>
<evidence type="ECO:0000256" key="12">
    <source>
        <dbReference type="ARBA" id="ARBA00034005"/>
    </source>
</evidence>
<dbReference type="GO" id="GO:0003677">
    <property type="term" value="F:DNA binding"/>
    <property type="evidence" value="ECO:0007669"/>
    <property type="project" value="InterPro"/>
</dbReference>
<keyword evidence="7" id="KW-0227">DNA damage</keyword>
<evidence type="ECO:0000256" key="6">
    <source>
        <dbReference type="ARBA" id="ARBA00022723"/>
    </source>
</evidence>
<accession>A0A644W3M6</accession>
<evidence type="ECO:0000256" key="3">
    <source>
        <dbReference type="ARBA" id="ARBA00012722"/>
    </source>
</evidence>
<evidence type="ECO:0000256" key="7">
    <source>
        <dbReference type="ARBA" id="ARBA00022763"/>
    </source>
</evidence>
<evidence type="ECO:0000256" key="5">
    <source>
        <dbReference type="ARBA" id="ARBA00022705"/>
    </source>
</evidence>
<dbReference type="Gene3D" id="1.10.150.20">
    <property type="entry name" value="5' to 3' exonuclease, C-terminal subdomain"/>
    <property type="match status" value="2"/>
</dbReference>
<dbReference type="NCBIfam" id="TIGR00575">
    <property type="entry name" value="dnlj"/>
    <property type="match status" value="1"/>
</dbReference>
<dbReference type="AlphaFoldDB" id="A0A644W3M6"/>
<dbReference type="FunFam" id="1.10.150.20:FF:000007">
    <property type="entry name" value="DNA ligase"/>
    <property type="match status" value="1"/>
</dbReference>
<keyword evidence="9" id="KW-0460">Magnesium</keyword>
<dbReference type="InterPro" id="IPR003583">
    <property type="entry name" value="Hlx-hairpin-Hlx_DNA-bd_motif"/>
</dbReference>
<dbReference type="GO" id="GO:0006281">
    <property type="term" value="P:DNA repair"/>
    <property type="evidence" value="ECO:0007669"/>
    <property type="project" value="UniProtKB-KW"/>
</dbReference>
<dbReference type="PROSITE" id="PS50172">
    <property type="entry name" value="BRCT"/>
    <property type="match status" value="1"/>
</dbReference>
<evidence type="ECO:0000256" key="4">
    <source>
        <dbReference type="ARBA" id="ARBA00022598"/>
    </source>
</evidence>
<keyword evidence="10" id="KW-0520">NAD</keyword>